<evidence type="ECO:0000256" key="3">
    <source>
        <dbReference type="ARBA" id="ARBA00022729"/>
    </source>
</evidence>
<proteinExistence type="predicted"/>
<keyword evidence="4" id="KW-0325">Glycoprotein</keyword>
<reference evidence="10" key="1">
    <citation type="submission" date="2018-02" db="EMBL/GenBank/DDBJ databases">
        <authorList>
            <person name="Cohen D.B."/>
            <person name="Kent A.D."/>
        </authorList>
    </citation>
    <scope>NUCLEOTIDE SEQUENCE</scope>
</reference>
<dbReference type="AlphaFoldDB" id="A0A2N9IXJ5"/>
<sequence>MDQHPLSFILLLLIIILFTSKLTIAPNPTCQSTCGSLQVKYPFGTGSGCGSPRFQPYVTCTPTGDQLLLTTHTGSYPITSISYTTSTLTITPLDMSTCTSMHHSSSLGLDWASPFQLGPSTFILISCTPPTSSLTLKGTPICDLSNDHLCASLYTCPAVVSLGLPLFPATNSCCVYSPANLNSKEELDLDALKCDAYSSVVSLGDFPIDPSRWVYGVALKYINEVLDSSIIDTKCNSCEMSGGVCGYVPTSNSFVCVCKNGYNTTMDCYGNNYGTEDELFWSTASFPTGKIWFGFMAGLIFCLVT</sequence>
<feature type="domain" description="Wall-associated receptor kinase galacturonan-binding" evidence="8">
    <location>
        <begin position="30"/>
        <end position="91"/>
    </location>
</feature>
<evidence type="ECO:0000259" key="8">
    <source>
        <dbReference type="Pfam" id="PF13947"/>
    </source>
</evidence>
<evidence type="ECO:0000313" key="10">
    <source>
        <dbReference type="EMBL" id="SPD29014.1"/>
    </source>
</evidence>
<accession>A0A2N9IXJ5</accession>
<feature type="chain" id="PRO_5014627700" description="non-specific serine/threonine protein kinase" evidence="7">
    <location>
        <begin position="26"/>
        <end position="305"/>
    </location>
</feature>
<dbReference type="GO" id="GO:0004674">
    <property type="term" value="F:protein serine/threonine kinase activity"/>
    <property type="evidence" value="ECO:0007669"/>
    <property type="project" value="UniProtKB-EC"/>
</dbReference>
<keyword evidence="3 7" id="KW-0732">Signal</keyword>
<dbReference type="Pfam" id="PF13947">
    <property type="entry name" value="GUB_WAK_bind"/>
    <property type="match status" value="1"/>
</dbReference>
<evidence type="ECO:0000259" key="9">
    <source>
        <dbReference type="Pfam" id="PF14380"/>
    </source>
</evidence>
<dbReference type="EC" id="2.7.11.1" evidence="2"/>
<evidence type="ECO:0000256" key="4">
    <source>
        <dbReference type="ARBA" id="ARBA00023180"/>
    </source>
</evidence>
<evidence type="ECO:0000256" key="6">
    <source>
        <dbReference type="ARBA" id="ARBA00048679"/>
    </source>
</evidence>
<comment type="catalytic activity">
    <reaction evidence="6">
        <text>L-seryl-[protein] + ATP = O-phospho-L-seryl-[protein] + ADP + H(+)</text>
        <dbReference type="Rhea" id="RHEA:17989"/>
        <dbReference type="Rhea" id="RHEA-COMP:9863"/>
        <dbReference type="Rhea" id="RHEA-COMP:11604"/>
        <dbReference type="ChEBI" id="CHEBI:15378"/>
        <dbReference type="ChEBI" id="CHEBI:29999"/>
        <dbReference type="ChEBI" id="CHEBI:30616"/>
        <dbReference type="ChEBI" id="CHEBI:83421"/>
        <dbReference type="ChEBI" id="CHEBI:456216"/>
        <dbReference type="EC" id="2.7.11.1"/>
    </reaction>
</comment>
<protein>
    <recommendedName>
        <fullName evidence="2">non-specific serine/threonine protein kinase</fullName>
        <ecNumber evidence="2">2.7.11.1</ecNumber>
    </recommendedName>
</protein>
<organism evidence="10">
    <name type="scientific">Fagus sylvatica</name>
    <name type="common">Beechnut</name>
    <dbReference type="NCBI Taxonomy" id="28930"/>
    <lineage>
        <taxon>Eukaryota</taxon>
        <taxon>Viridiplantae</taxon>
        <taxon>Streptophyta</taxon>
        <taxon>Embryophyta</taxon>
        <taxon>Tracheophyta</taxon>
        <taxon>Spermatophyta</taxon>
        <taxon>Magnoliopsida</taxon>
        <taxon>eudicotyledons</taxon>
        <taxon>Gunneridae</taxon>
        <taxon>Pentapetalae</taxon>
        <taxon>rosids</taxon>
        <taxon>fabids</taxon>
        <taxon>Fagales</taxon>
        <taxon>Fagaceae</taxon>
        <taxon>Fagus</taxon>
    </lineage>
</organism>
<feature type="signal peptide" evidence="7">
    <location>
        <begin position="1"/>
        <end position="25"/>
    </location>
</feature>
<gene>
    <name evidence="10" type="ORF">FSB_LOCUS56896</name>
</gene>
<dbReference type="Pfam" id="PF14380">
    <property type="entry name" value="WAK_assoc"/>
    <property type="match status" value="1"/>
</dbReference>
<comment type="subcellular location">
    <subcellularLocation>
        <location evidence="1">Membrane</location>
        <topology evidence="1">Single-pass membrane protein</topology>
    </subcellularLocation>
</comment>
<comment type="catalytic activity">
    <reaction evidence="5">
        <text>L-threonyl-[protein] + ATP = O-phospho-L-threonyl-[protein] + ADP + H(+)</text>
        <dbReference type="Rhea" id="RHEA:46608"/>
        <dbReference type="Rhea" id="RHEA-COMP:11060"/>
        <dbReference type="Rhea" id="RHEA-COMP:11605"/>
        <dbReference type="ChEBI" id="CHEBI:15378"/>
        <dbReference type="ChEBI" id="CHEBI:30013"/>
        <dbReference type="ChEBI" id="CHEBI:30616"/>
        <dbReference type="ChEBI" id="CHEBI:61977"/>
        <dbReference type="ChEBI" id="CHEBI:456216"/>
        <dbReference type="EC" id="2.7.11.1"/>
    </reaction>
</comment>
<evidence type="ECO:0000256" key="5">
    <source>
        <dbReference type="ARBA" id="ARBA00047899"/>
    </source>
</evidence>
<name>A0A2N9IXJ5_FAGSY</name>
<dbReference type="InterPro" id="IPR032872">
    <property type="entry name" value="WAK_assoc_C"/>
</dbReference>
<dbReference type="GO" id="GO:0030247">
    <property type="term" value="F:polysaccharide binding"/>
    <property type="evidence" value="ECO:0007669"/>
    <property type="project" value="InterPro"/>
</dbReference>
<dbReference type="EMBL" id="OIVN01006255">
    <property type="protein sequence ID" value="SPD29014.1"/>
    <property type="molecule type" value="Genomic_DNA"/>
</dbReference>
<dbReference type="InterPro" id="IPR025287">
    <property type="entry name" value="WAK_GUB"/>
</dbReference>
<dbReference type="GO" id="GO:0016020">
    <property type="term" value="C:membrane"/>
    <property type="evidence" value="ECO:0007669"/>
    <property type="project" value="UniProtKB-SubCell"/>
</dbReference>
<evidence type="ECO:0000256" key="2">
    <source>
        <dbReference type="ARBA" id="ARBA00012513"/>
    </source>
</evidence>
<dbReference type="PANTHER" id="PTHR33355">
    <property type="entry name" value="WALL-ASSOCIATED RECEPTOR KINASE CARBOXY-TERMINAL PROTEIN-RELATED"/>
    <property type="match status" value="1"/>
</dbReference>
<evidence type="ECO:0000256" key="1">
    <source>
        <dbReference type="ARBA" id="ARBA00004167"/>
    </source>
</evidence>
<dbReference type="PANTHER" id="PTHR33355:SF1">
    <property type="entry name" value="WALL-ASSOCIATED RECEPTOR KINASE-LIKE 15"/>
    <property type="match status" value="1"/>
</dbReference>
<evidence type="ECO:0000256" key="7">
    <source>
        <dbReference type="SAM" id="SignalP"/>
    </source>
</evidence>
<feature type="domain" description="Wall-associated receptor kinase C-terminal" evidence="9">
    <location>
        <begin position="231"/>
        <end position="260"/>
    </location>
</feature>